<accession>A0A8J2L5I5</accession>
<dbReference type="PANTHER" id="PTHR24422">
    <property type="entry name" value="CHEMOTAXIS PROTEIN METHYLTRANSFERASE"/>
    <property type="match status" value="1"/>
</dbReference>
<dbReference type="Pfam" id="PF07707">
    <property type="entry name" value="BACK"/>
    <property type="match status" value="1"/>
</dbReference>
<dbReference type="OrthoDB" id="7939561at2759"/>
<gene>
    <name evidence="3" type="ORF">AFUS01_LOCUS36030</name>
</gene>
<dbReference type="Proteomes" id="UP000708208">
    <property type="component" value="Unassembled WGS sequence"/>
</dbReference>
<keyword evidence="1" id="KW-0175">Coiled coil</keyword>
<keyword evidence="4" id="KW-1185">Reference proteome</keyword>
<feature type="domain" description="BACK" evidence="2">
    <location>
        <begin position="51"/>
        <end position="134"/>
    </location>
</feature>
<dbReference type="InterPro" id="IPR050903">
    <property type="entry name" value="Bact_Chemotaxis_MeTrfase"/>
</dbReference>
<dbReference type="EMBL" id="CAJVCH010538044">
    <property type="protein sequence ID" value="CAG7825952.1"/>
    <property type="molecule type" value="Genomic_DNA"/>
</dbReference>
<evidence type="ECO:0000259" key="2">
    <source>
        <dbReference type="Pfam" id="PF07707"/>
    </source>
</evidence>
<sequence>MESTEGQISVDDFLSQRRTLQDFMTEDPQSGPTSVDSCVVGMEVPFQESAFSNSPQGDKFLESTFNDVSEFLKADTLPVDSELDVYKALLRWGVYSLKKQSDQITTESMRNILSTLISAVRFPNMSKPEIRNYVLPLGLLFPEQTTWLKDWCEGSDNGQCLEKMIFSKATRICTGNDNVTRSNNALYERRYLGKVEADVFLAEYDRECIKHNFTLEFLKLRQEMLEQIAGVKESLEITNEALVKTKTEQNHELSVLKVEQTLITKQLNETKYELNESRKVLNQMNTEMFQTNTQLVQTKAQLVQTKWHLAQTDGQLFQTKGQRAQTEGQLVQTKEQFAQTGGLVKTEGQLVQTEGQLVQTEGQLVQTEGQLVQTEGQLVQMEGQLVQTNDERVHISKTIVQMSEKLVQAKEEFIRANKELIQAKEDIKQTKRGLDKTNEELHLTKEGLFKTNEELHLTNGELGKTNEELHLTKKGLDKTIEELDLTKVGLGKTNEELHLTKHRISKTTEELHVTQIRLVNMKTELSKANKELHRTREGLCKTKEELNCTIKDLFFNTMTLVRTSDKPVCTVMLTNNTSFHLTDAYNYVYRSSMREYREMPAEIRPNTTKSFGFKGHKDLVAGYFAYCIGDKRILVKHCVKSSDNDFVLGFAPKDIPLNSELFEDMRTSNWSKYADRRKRDASAKALTENLELTLEFKNLKAEASMITGSKALYFLKNPLLRFWSNGSVKLEEPARKDEIFKGFYLSQ</sequence>
<protein>
    <recommendedName>
        <fullName evidence="2">BACK domain-containing protein</fullName>
    </recommendedName>
</protein>
<evidence type="ECO:0000313" key="3">
    <source>
        <dbReference type="EMBL" id="CAG7825952.1"/>
    </source>
</evidence>
<dbReference type="AlphaFoldDB" id="A0A8J2L5I5"/>
<dbReference type="InterPro" id="IPR011705">
    <property type="entry name" value="BACK"/>
</dbReference>
<dbReference type="PANTHER" id="PTHR24422:SF10">
    <property type="entry name" value="CHEMOTAXIS PROTEIN METHYLTRANSFERASE 2"/>
    <property type="match status" value="1"/>
</dbReference>
<comment type="caution">
    <text evidence="3">The sequence shown here is derived from an EMBL/GenBank/DDBJ whole genome shotgun (WGS) entry which is preliminary data.</text>
</comment>
<name>A0A8J2L5I5_9HEXA</name>
<reference evidence="3" key="1">
    <citation type="submission" date="2021-06" db="EMBL/GenBank/DDBJ databases">
        <authorList>
            <person name="Hodson N. C."/>
            <person name="Mongue J. A."/>
            <person name="Jaron S. K."/>
        </authorList>
    </citation>
    <scope>NUCLEOTIDE SEQUENCE</scope>
</reference>
<proteinExistence type="predicted"/>
<evidence type="ECO:0000256" key="1">
    <source>
        <dbReference type="SAM" id="Coils"/>
    </source>
</evidence>
<evidence type="ECO:0000313" key="4">
    <source>
        <dbReference type="Proteomes" id="UP000708208"/>
    </source>
</evidence>
<organism evidence="3 4">
    <name type="scientific">Allacma fusca</name>
    <dbReference type="NCBI Taxonomy" id="39272"/>
    <lineage>
        <taxon>Eukaryota</taxon>
        <taxon>Metazoa</taxon>
        <taxon>Ecdysozoa</taxon>
        <taxon>Arthropoda</taxon>
        <taxon>Hexapoda</taxon>
        <taxon>Collembola</taxon>
        <taxon>Symphypleona</taxon>
        <taxon>Sminthuridae</taxon>
        <taxon>Allacma</taxon>
    </lineage>
</organism>
<feature type="coiled-coil region" evidence="1">
    <location>
        <begin position="371"/>
        <end position="440"/>
    </location>
</feature>